<dbReference type="PANTHER" id="PTHR22807:SF61">
    <property type="entry name" value="NOL1_NOP2_SUN FAMILY PROTEIN _ ANTITERMINATION NUSB DOMAIN-CONTAINING PROTEIN"/>
    <property type="match status" value="1"/>
</dbReference>
<dbReference type="InterPro" id="IPR023267">
    <property type="entry name" value="RCMT"/>
</dbReference>
<comment type="caution">
    <text evidence="8">The sequence shown here is derived from an EMBL/GenBank/DDBJ whole genome shotgun (WGS) entry which is preliminary data.</text>
</comment>
<keyword evidence="4" id="KW-0694">RNA-binding</keyword>
<dbReference type="Pfam" id="PF01029">
    <property type="entry name" value="NusB"/>
    <property type="match status" value="1"/>
</dbReference>
<evidence type="ECO:0000256" key="5">
    <source>
        <dbReference type="SAM" id="Coils"/>
    </source>
</evidence>
<dbReference type="InterPro" id="IPR006027">
    <property type="entry name" value="NusB_RsmB_TIM44"/>
</dbReference>
<dbReference type="GO" id="GO:0003723">
    <property type="term" value="F:RNA binding"/>
    <property type="evidence" value="ECO:0007669"/>
    <property type="project" value="UniProtKB-KW"/>
</dbReference>
<dbReference type="GO" id="GO:0006355">
    <property type="term" value="P:regulation of DNA-templated transcription"/>
    <property type="evidence" value="ECO:0007669"/>
    <property type="project" value="InterPro"/>
</dbReference>
<gene>
    <name evidence="8" type="ORF">LCGC14_0360700</name>
</gene>
<dbReference type="CDD" id="cd02440">
    <property type="entry name" value="AdoMet_MTases"/>
    <property type="match status" value="1"/>
</dbReference>
<keyword evidence="5" id="KW-0175">Coiled coil</keyword>
<dbReference type="PRINTS" id="PR02008">
    <property type="entry name" value="RCMTFAMILY"/>
</dbReference>
<keyword evidence="2" id="KW-0808">Transferase</keyword>
<dbReference type="Gene3D" id="1.10.940.10">
    <property type="entry name" value="NusB-like"/>
    <property type="match status" value="1"/>
</dbReference>
<reference evidence="8" key="1">
    <citation type="journal article" date="2015" name="Nature">
        <title>Complex archaea that bridge the gap between prokaryotes and eukaryotes.</title>
        <authorList>
            <person name="Spang A."/>
            <person name="Saw J.H."/>
            <person name="Jorgensen S.L."/>
            <person name="Zaremba-Niedzwiedzka K."/>
            <person name="Martijn J."/>
            <person name="Lind A.E."/>
            <person name="van Eijk R."/>
            <person name="Schleper C."/>
            <person name="Guy L."/>
            <person name="Ettema T.J."/>
        </authorList>
    </citation>
    <scope>NUCLEOTIDE SEQUENCE</scope>
</reference>
<protein>
    <recommendedName>
        <fullName evidence="7">SAM-dependent MTase RsmB/NOP-type domain-containing protein</fullName>
    </recommendedName>
</protein>
<dbReference type="InterPro" id="IPR035926">
    <property type="entry name" value="NusB-like_sf"/>
</dbReference>
<feature type="coiled-coil region" evidence="5">
    <location>
        <begin position="346"/>
        <end position="373"/>
    </location>
</feature>
<dbReference type="GO" id="GO:0008173">
    <property type="term" value="F:RNA methyltransferase activity"/>
    <property type="evidence" value="ECO:0007669"/>
    <property type="project" value="InterPro"/>
</dbReference>
<keyword evidence="1" id="KW-0489">Methyltransferase</keyword>
<evidence type="ECO:0000259" key="7">
    <source>
        <dbReference type="PROSITE" id="PS51686"/>
    </source>
</evidence>
<evidence type="ECO:0000256" key="3">
    <source>
        <dbReference type="ARBA" id="ARBA00022691"/>
    </source>
</evidence>
<feature type="region of interest" description="Disordered" evidence="6">
    <location>
        <begin position="1"/>
        <end position="66"/>
    </location>
</feature>
<evidence type="ECO:0000256" key="6">
    <source>
        <dbReference type="SAM" id="MobiDB-lite"/>
    </source>
</evidence>
<dbReference type="SUPFAM" id="SSF48013">
    <property type="entry name" value="NusB-like"/>
    <property type="match status" value="1"/>
</dbReference>
<dbReference type="GO" id="GO:0001510">
    <property type="term" value="P:RNA methylation"/>
    <property type="evidence" value="ECO:0007669"/>
    <property type="project" value="InterPro"/>
</dbReference>
<organism evidence="8">
    <name type="scientific">marine sediment metagenome</name>
    <dbReference type="NCBI Taxonomy" id="412755"/>
    <lineage>
        <taxon>unclassified sequences</taxon>
        <taxon>metagenomes</taxon>
        <taxon>ecological metagenomes</taxon>
    </lineage>
</organism>
<dbReference type="InterPro" id="IPR049560">
    <property type="entry name" value="MeTrfase_RsmB-F_NOP2_cat"/>
</dbReference>
<feature type="domain" description="SAM-dependent MTase RsmB/NOP-type" evidence="7">
    <location>
        <begin position="217"/>
        <end position="514"/>
    </location>
</feature>
<dbReference type="Pfam" id="PF01189">
    <property type="entry name" value="Methyltr_RsmB-F"/>
    <property type="match status" value="1"/>
</dbReference>
<dbReference type="InterPro" id="IPR001678">
    <property type="entry name" value="MeTrfase_RsmB-F_NOP2_dom"/>
</dbReference>
<accession>A0A0F9TE12</accession>
<name>A0A0F9TE12_9ZZZZ</name>
<evidence type="ECO:0000256" key="1">
    <source>
        <dbReference type="ARBA" id="ARBA00022603"/>
    </source>
</evidence>
<evidence type="ECO:0000256" key="4">
    <source>
        <dbReference type="ARBA" id="ARBA00022884"/>
    </source>
</evidence>
<dbReference type="InterPro" id="IPR029063">
    <property type="entry name" value="SAM-dependent_MTases_sf"/>
</dbReference>
<keyword evidence="3" id="KW-0949">S-adenosyl-L-methionine</keyword>
<dbReference type="AlphaFoldDB" id="A0A0F9TE12"/>
<sequence length="514" mass="53687">MEPCAQDAARRHAQGSLGLSAGSDGRKSRRGGNFDASRSAPRKRPLPGKAPVAADRAGQPRIAAGPDAFVPDGYSAGDRPGLGARLVAAKLLSAIVDAKTSADGLLDAKGGHPGFRALERRDQGLVKAIILTALRFRGTIDRALDACLDRPLPPNAAALKHILHVGAAQILFLDVPDSAAVDLAVAASGVDSRSQRFSGMINAVLRRLSREKETLRAVTKPGENMPEWLMRRLVATYGAARADAIALAHLSPASLDFSVKGDPAAWAERLGGVALASGTVRLGSFDGPVTDLPGFATGEWWVQDAAAALPAKLFGDLSGKRVADVCAAPGGKTAQLILAGGRVTALDINANRMKRLKENLARLSLDAETVVADLSAYEPDALFDAILLDAPCSSTGTIRRHPDVGYTKDAAEVDKLAAVQARLLGESARLLAPGGRLVFSNCSLDRVEGEDVVAAFLAARPDFARDPVTAAELPGFEFALTPEGDLRTTPEMLGAGEGAEGGLDGFYAARLKRL</sequence>
<dbReference type="SUPFAM" id="SSF53335">
    <property type="entry name" value="S-adenosyl-L-methionine-dependent methyltransferases"/>
    <property type="match status" value="1"/>
</dbReference>
<dbReference type="EMBL" id="LAZR01000279">
    <property type="protein sequence ID" value="KKN77394.1"/>
    <property type="molecule type" value="Genomic_DNA"/>
</dbReference>
<evidence type="ECO:0000313" key="8">
    <source>
        <dbReference type="EMBL" id="KKN77394.1"/>
    </source>
</evidence>
<proteinExistence type="predicted"/>
<evidence type="ECO:0000256" key="2">
    <source>
        <dbReference type="ARBA" id="ARBA00022679"/>
    </source>
</evidence>
<dbReference type="PANTHER" id="PTHR22807">
    <property type="entry name" value="NOP2 YEAST -RELATED NOL1/NOP2/FMU SUN DOMAIN-CONTAINING"/>
    <property type="match status" value="1"/>
</dbReference>
<dbReference type="Gene3D" id="3.40.50.150">
    <property type="entry name" value="Vaccinia Virus protein VP39"/>
    <property type="match status" value="1"/>
</dbReference>
<dbReference type="PROSITE" id="PS51686">
    <property type="entry name" value="SAM_MT_RSMB_NOP"/>
    <property type="match status" value="1"/>
</dbReference>